<dbReference type="InterPro" id="IPR015797">
    <property type="entry name" value="NUDIX_hydrolase-like_dom_sf"/>
</dbReference>
<dbReference type="Pfam" id="PF00293">
    <property type="entry name" value="NUDIX"/>
    <property type="match status" value="1"/>
</dbReference>
<feature type="domain" description="Nudix hydrolase" evidence="4">
    <location>
        <begin position="119"/>
        <end position="255"/>
    </location>
</feature>
<evidence type="ECO:0000313" key="6">
    <source>
        <dbReference type="Proteomes" id="UP001501612"/>
    </source>
</evidence>
<dbReference type="InterPro" id="IPR000086">
    <property type="entry name" value="NUDIX_hydrolase_dom"/>
</dbReference>
<dbReference type="PROSITE" id="PS00893">
    <property type="entry name" value="NUDIX_BOX"/>
    <property type="match status" value="1"/>
</dbReference>
<dbReference type="Pfam" id="PF13223">
    <property type="entry name" value="DUF4031"/>
    <property type="match status" value="1"/>
</dbReference>
<dbReference type="EMBL" id="BAAAMY010000002">
    <property type="protein sequence ID" value="GAA1912202.1"/>
    <property type="molecule type" value="Genomic_DNA"/>
</dbReference>
<reference evidence="6" key="1">
    <citation type="journal article" date="2019" name="Int. J. Syst. Evol. Microbiol.">
        <title>The Global Catalogue of Microorganisms (GCM) 10K type strain sequencing project: providing services to taxonomists for standard genome sequencing and annotation.</title>
        <authorList>
            <consortium name="The Broad Institute Genomics Platform"/>
            <consortium name="The Broad Institute Genome Sequencing Center for Infectious Disease"/>
            <person name="Wu L."/>
            <person name="Ma J."/>
        </authorList>
    </citation>
    <scope>NUCLEOTIDE SEQUENCE [LARGE SCALE GENOMIC DNA]</scope>
    <source>
        <strain evidence="6">JCM 14046</strain>
    </source>
</reference>
<comment type="caution">
    <text evidence="5">The sequence shown here is derived from an EMBL/GenBank/DDBJ whole genome shotgun (WGS) entry which is preliminary data.</text>
</comment>
<evidence type="ECO:0000256" key="2">
    <source>
        <dbReference type="ARBA" id="ARBA00022801"/>
    </source>
</evidence>
<keyword evidence="2" id="KW-0378">Hydrolase</keyword>
<dbReference type="CDD" id="cd02883">
    <property type="entry name" value="NUDIX_Hydrolase"/>
    <property type="match status" value="1"/>
</dbReference>
<protein>
    <recommendedName>
        <fullName evidence="4">Nudix hydrolase domain-containing protein</fullName>
    </recommendedName>
</protein>
<evidence type="ECO:0000259" key="4">
    <source>
        <dbReference type="PROSITE" id="PS51462"/>
    </source>
</evidence>
<dbReference type="PANTHER" id="PTHR43046:SF12">
    <property type="entry name" value="GDP-MANNOSE MANNOSYL HYDROLASE"/>
    <property type="match status" value="1"/>
</dbReference>
<sequence length="255" mass="27591">MAILVDPPAWPAYGRLWSHLVSDTSLAELHAFAAAHGVSRRLFEGDHYDVPEEAYDALVAAGAAPVTSREVVRALHAAGLRLRKRKGERPVERVVGLDLGDGVPRDVDLLLSDWEPPAERTYAASVLLRDAAGRCAVVWSTRRRVWGPPAGRTEPGEDAVATAVREVAEETGVRLARADLHLLGHEVFRPAPAPGRDLLAFLTATVPGSPALSGSDDETSDHAWVTPAELERRCAGEFWWPLVGHVLALGPWARP</sequence>
<name>A0ABP5AG56_9ACTN</name>
<dbReference type="Gene3D" id="3.90.79.10">
    <property type="entry name" value="Nucleoside Triphosphate Pyrophosphohydrolase"/>
    <property type="match status" value="1"/>
</dbReference>
<organism evidence="5 6">
    <name type="scientific">Nocardioides lentus</name>
    <dbReference type="NCBI Taxonomy" id="338077"/>
    <lineage>
        <taxon>Bacteria</taxon>
        <taxon>Bacillati</taxon>
        <taxon>Actinomycetota</taxon>
        <taxon>Actinomycetes</taxon>
        <taxon>Propionibacteriales</taxon>
        <taxon>Nocardioidaceae</taxon>
        <taxon>Nocardioides</taxon>
    </lineage>
</organism>
<accession>A0ABP5AG56</accession>
<dbReference type="PANTHER" id="PTHR43046">
    <property type="entry name" value="GDP-MANNOSE MANNOSYL HYDROLASE"/>
    <property type="match status" value="1"/>
</dbReference>
<proteinExistence type="predicted"/>
<comment type="cofactor">
    <cofactor evidence="1">
        <name>Mg(2+)</name>
        <dbReference type="ChEBI" id="CHEBI:18420"/>
    </cofactor>
</comment>
<dbReference type="SUPFAM" id="SSF55811">
    <property type="entry name" value="Nudix"/>
    <property type="match status" value="1"/>
</dbReference>
<dbReference type="PROSITE" id="PS51462">
    <property type="entry name" value="NUDIX"/>
    <property type="match status" value="1"/>
</dbReference>
<dbReference type="InterPro" id="IPR025109">
    <property type="entry name" value="DUF4031"/>
</dbReference>
<evidence type="ECO:0000256" key="3">
    <source>
        <dbReference type="ARBA" id="ARBA00022842"/>
    </source>
</evidence>
<dbReference type="InterPro" id="IPR020084">
    <property type="entry name" value="NUDIX_hydrolase_CS"/>
</dbReference>
<dbReference type="RefSeq" id="WP_344005111.1">
    <property type="nucleotide sequence ID" value="NZ_BAAAMY010000002.1"/>
</dbReference>
<keyword evidence="3" id="KW-0460">Magnesium</keyword>
<dbReference type="Proteomes" id="UP001501612">
    <property type="component" value="Unassembled WGS sequence"/>
</dbReference>
<gene>
    <name evidence="5" type="ORF">GCM10009737_12110</name>
</gene>
<evidence type="ECO:0000313" key="5">
    <source>
        <dbReference type="EMBL" id="GAA1912202.1"/>
    </source>
</evidence>
<evidence type="ECO:0000256" key="1">
    <source>
        <dbReference type="ARBA" id="ARBA00001946"/>
    </source>
</evidence>
<keyword evidence="6" id="KW-1185">Reference proteome</keyword>